<dbReference type="Proteomes" id="UP001322664">
    <property type="component" value="Chromosome"/>
</dbReference>
<feature type="domain" description="Metallo-beta-lactamase" evidence="1">
    <location>
        <begin position="18"/>
        <end position="205"/>
    </location>
</feature>
<dbReference type="EMBL" id="CP137624">
    <property type="protein sequence ID" value="WPK11311.1"/>
    <property type="molecule type" value="Genomic_DNA"/>
</dbReference>
<proteinExistence type="predicted"/>
<evidence type="ECO:0000313" key="2">
    <source>
        <dbReference type="EMBL" id="WPK11311.1"/>
    </source>
</evidence>
<dbReference type="InterPro" id="IPR036866">
    <property type="entry name" value="RibonucZ/Hydroxyglut_hydro"/>
</dbReference>
<dbReference type="Gene3D" id="3.60.15.10">
    <property type="entry name" value="Ribonuclease Z/Hydroxyacylglutathione hydrolase-like"/>
    <property type="match status" value="1"/>
</dbReference>
<keyword evidence="3" id="KW-1185">Reference proteome</keyword>
<dbReference type="PANTHER" id="PTHR23131">
    <property type="entry name" value="ENDORIBONUCLEASE LACTB2"/>
    <property type="match status" value="1"/>
</dbReference>
<dbReference type="RefSeq" id="WP_319836366.1">
    <property type="nucleotide sequence ID" value="NZ_CP137624.1"/>
</dbReference>
<gene>
    <name evidence="2" type="ORF">R6U77_15675</name>
</gene>
<dbReference type="Pfam" id="PF00753">
    <property type="entry name" value="Lactamase_B"/>
    <property type="match status" value="1"/>
</dbReference>
<name>A0ABZ0RVH2_9BACI</name>
<organism evidence="2 3">
    <name type="scientific">Lysinibacillus louembei</name>
    <dbReference type="NCBI Taxonomy" id="1470088"/>
    <lineage>
        <taxon>Bacteria</taxon>
        <taxon>Bacillati</taxon>
        <taxon>Bacillota</taxon>
        <taxon>Bacilli</taxon>
        <taxon>Bacillales</taxon>
        <taxon>Bacillaceae</taxon>
        <taxon>Lysinibacillus</taxon>
    </lineage>
</organism>
<evidence type="ECO:0000259" key="1">
    <source>
        <dbReference type="SMART" id="SM00849"/>
    </source>
</evidence>
<accession>A0ABZ0RVH2</accession>
<dbReference type="InterPro" id="IPR001279">
    <property type="entry name" value="Metallo-B-lactamas"/>
</dbReference>
<dbReference type="SUPFAM" id="SSF56281">
    <property type="entry name" value="Metallo-hydrolase/oxidoreductase"/>
    <property type="match status" value="1"/>
</dbReference>
<protein>
    <submittedName>
        <fullName evidence="2">MBL fold metallo-hydrolase</fullName>
    </submittedName>
</protein>
<reference evidence="2 3" key="1">
    <citation type="submission" date="2023-09" db="EMBL/GenBank/DDBJ databases">
        <authorList>
            <person name="Page C.A."/>
            <person name="Perez-Diaz I.M."/>
        </authorList>
    </citation>
    <scope>NUCLEOTIDE SEQUENCE [LARGE SCALE GENOMIC DNA]</scope>
    <source>
        <strain evidence="2 3">Ll15</strain>
    </source>
</reference>
<dbReference type="SMART" id="SM00849">
    <property type="entry name" value="Lactamase_B"/>
    <property type="match status" value="1"/>
</dbReference>
<evidence type="ECO:0000313" key="3">
    <source>
        <dbReference type="Proteomes" id="UP001322664"/>
    </source>
</evidence>
<dbReference type="InterPro" id="IPR050662">
    <property type="entry name" value="Sec-metab_biosynth-thioest"/>
</dbReference>
<dbReference type="PANTHER" id="PTHR23131:SF0">
    <property type="entry name" value="ENDORIBONUCLEASE LACTB2"/>
    <property type="match status" value="1"/>
</dbReference>
<sequence length="270" mass="31369">MRQFHNEQLTVYMSQLFKTTSTVIATADCIILVDPTWLPAEIATIQADIAKIRNDRPLYLLFTHSDWDHILGYGAFPEAKVIASEAFQQRTDKEQIVEQIRTFDDNYYIDRAYPLHYPTVDIEITEDGQTLTIGATKLTFYLAKGHTNDGLFTIVEPLGIWIAGDYLSDVEFPYIYDSSYAYEDTLGKVNHILQRHTIHYLIPGHGHMTMDKAEMTKRQQDALAYIQQLRQCILQQKESDYLITNYAYPRNMRAFHQANIRLMEEEQKTV</sequence>